<keyword evidence="2" id="KW-0472">Membrane</keyword>
<feature type="compositionally biased region" description="Basic and acidic residues" evidence="1">
    <location>
        <begin position="72"/>
        <end position="82"/>
    </location>
</feature>
<accession>A0A1N7IKF2</accession>
<name>A0A1N7IKF2_9BACI</name>
<dbReference type="AlphaFoldDB" id="A0A1N7IKF2"/>
<organism evidence="3 4">
    <name type="scientific">Salimicrobium flavidum</name>
    <dbReference type="NCBI Taxonomy" id="570947"/>
    <lineage>
        <taxon>Bacteria</taxon>
        <taxon>Bacillati</taxon>
        <taxon>Bacillota</taxon>
        <taxon>Bacilli</taxon>
        <taxon>Bacillales</taxon>
        <taxon>Bacillaceae</taxon>
        <taxon>Salimicrobium</taxon>
    </lineage>
</organism>
<dbReference type="OrthoDB" id="2456374at2"/>
<gene>
    <name evidence="3" type="ORF">SAMN05421687_101384</name>
</gene>
<evidence type="ECO:0000256" key="1">
    <source>
        <dbReference type="SAM" id="MobiDB-lite"/>
    </source>
</evidence>
<keyword evidence="4" id="KW-1185">Reference proteome</keyword>
<dbReference type="Proteomes" id="UP000187608">
    <property type="component" value="Unassembled WGS sequence"/>
</dbReference>
<keyword evidence="2" id="KW-1133">Transmembrane helix</keyword>
<reference evidence="4" key="1">
    <citation type="submission" date="2017-01" db="EMBL/GenBank/DDBJ databases">
        <authorList>
            <person name="Varghese N."/>
            <person name="Submissions S."/>
        </authorList>
    </citation>
    <scope>NUCLEOTIDE SEQUENCE [LARGE SCALE GENOMIC DNA]</scope>
    <source>
        <strain evidence="4">DSM 23127</strain>
    </source>
</reference>
<evidence type="ECO:0000313" key="3">
    <source>
        <dbReference type="EMBL" id="SIS37569.1"/>
    </source>
</evidence>
<protein>
    <submittedName>
        <fullName evidence="3">Uncharacterized protein</fullName>
    </submittedName>
</protein>
<dbReference type="STRING" id="570947.SAMN05421687_101384"/>
<sequence>MIGSIRWNIWISMLVALTAFLLSWRVNPLLTSLLRSGIAFIILFITVFLIRAIVTKVSTPETNESVAEDEIERTQAQEHSDAGEDEDGEETSRIIKELMNQDKGTN</sequence>
<keyword evidence="2" id="KW-0812">Transmembrane</keyword>
<feature type="compositionally biased region" description="Basic and acidic residues" evidence="1">
    <location>
        <begin position="90"/>
        <end position="106"/>
    </location>
</feature>
<feature type="region of interest" description="Disordered" evidence="1">
    <location>
        <begin position="60"/>
        <end position="106"/>
    </location>
</feature>
<dbReference type="EMBL" id="FTOC01000001">
    <property type="protein sequence ID" value="SIS37569.1"/>
    <property type="molecule type" value="Genomic_DNA"/>
</dbReference>
<evidence type="ECO:0000256" key="2">
    <source>
        <dbReference type="SAM" id="Phobius"/>
    </source>
</evidence>
<evidence type="ECO:0000313" key="4">
    <source>
        <dbReference type="Proteomes" id="UP000187608"/>
    </source>
</evidence>
<dbReference type="RefSeq" id="WP_076556645.1">
    <property type="nucleotide sequence ID" value="NZ_FTOC01000001.1"/>
</dbReference>
<feature type="transmembrane region" description="Helical" evidence="2">
    <location>
        <begin position="7"/>
        <end position="26"/>
    </location>
</feature>
<proteinExistence type="predicted"/>
<feature type="transmembrane region" description="Helical" evidence="2">
    <location>
        <begin position="32"/>
        <end position="54"/>
    </location>
</feature>